<evidence type="ECO:0000256" key="2">
    <source>
        <dbReference type="ARBA" id="ARBA00011738"/>
    </source>
</evidence>
<dbReference type="Pfam" id="PF10590">
    <property type="entry name" value="PNP_phzG_C"/>
    <property type="match status" value="1"/>
</dbReference>
<evidence type="ECO:0000256" key="6">
    <source>
        <dbReference type="ARBA" id="ARBA00023096"/>
    </source>
</evidence>
<evidence type="ECO:0000256" key="7">
    <source>
        <dbReference type="HAMAP-Rule" id="MF_01629"/>
    </source>
</evidence>
<dbReference type="EMBL" id="FPJO01000007">
    <property type="protein sequence ID" value="SFX89091.1"/>
    <property type="molecule type" value="Genomic_DNA"/>
</dbReference>
<dbReference type="PANTHER" id="PTHR10851">
    <property type="entry name" value="PYRIDOXINE-5-PHOSPHATE OXIDASE"/>
    <property type="match status" value="1"/>
</dbReference>
<feature type="binding site" evidence="7">
    <location>
        <position position="187"/>
    </location>
    <ligand>
        <name>substrate</name>
    </ligand>
</feature>
<comment type="similarity">
    <text evidence="1 7">Belongs to the pyridoxamine 5'-phosphate oxidase family.</text>
</comment>
<protein>
    <recommendedName>
        <fullName evidence="7">Pyridoxine/pyridoxamine 5'-phosphate oxidase</fullName>
        <ecNumber evidence="7">1.4.3.5</ecNumber>
    </recommendedName>
    <alternativeName>
        <fullName evidence="7">PNP/PMP oxidase</fullName>
        <shortName evidence="7">PNPOx</shortName>
    </alternativeName>
    <alternativeName>
        <fullName evidence="7">Pyridoxal 5'-phosphate synthase</fullName>
    </alternativeName>
</protein>
<sequence length="269" mass="30468">MACLKILAGSPDAGKRDIRHRTSNRPRPSDTLLAGPGLPLRQDDPVPTADSPSDSTTDPAAMREQYRSERFTEDTLAADPMQQFAHWFRQVAVGGLLHEPNAMVVSTATPEGRPSSRTVLLKKYDERGFVFFTNYESRKGRELTANPYVSLLFPWHPMARQVIVTGRADRTGRDETVAYFRTRPHGSQLGAWASPQSTVIGSRDELLARYEELAARYPEGEQVPAPPNWGGFRVVPETIEFWQGHENRLHDRLKYVREGDQWRVERLCP</sequence>
<dbReference type="Pfam" id="PF01243">
    <property type="entry name" value="PNPOx_N"/>
    <property type="match status" value="1"/>
</dbReference>
<dbReference type="GO" id="GO:0008615">
    <property type="term" value="P:pyridoxine biosynthetic process"/>
    <property type="evidence" value="ECO:0007669"/>
    <property type="project" value="UniProtKB-UniRule"/>
</dbReference>
<dbReference type="SUPFAM" id="SSF50475">
    <property type="entry name" value="FMN-binding split barrel"/>
    <property type="match status" value="1"/>
</dbReference>
<keyword evidence="5 7" id="KW-0560">Oxidoreductase</keyword>
<feature type="domain" description="Pyridoxine 5'-phosphate oxidase dimerisation C-terminal" evidence="10">
    <location>
        <begin position="229"/>
        <end position="269"/>
    </location>
</feature>
<dbReference type="PROSITE" id="PS01064">
    <property type="entry name" value="PYRIDOX_OXIDASE"/>
    <property type="match status" value="1"/>
</dbReference>
<feature type="binding site" evidence="7">
    <location>
        <position position="242"/>
    </location>
    <ligand>
        <name>FMN</name>
        <dbReference type="ChEBI" id="CHEBI:58210"/>
    </ligand>
</feature>
<proteinExistence type="inferred from homology"/>
<comment type="function">
    <text evidence="7">Catalyzes the oxidation of either pyridoxine 5'-phosphate (PNP) or pyridoxamine 5'-phosphate (PMP) into pyridoxal 5'-phosphate (PLP).</text>
</comment>
<keyword evidence="6 7" id="KW-0664">Pyridoxine biosynthesis</keyword>
<feature type="binding site" evidence="7">
    <location>
        <begin position="117"/>
        <end position="122"/>
    </location>
    <ligand>
        <name>FMN</name>
        <dbReference type="ChEBI" id="CHEBI:58210"/>
    </ligand>
</feature>
<feature type="binding site" evidence="7">
    <location>
        <position position="183"/>
    </location>
    <ligand>
        <name>substrate</name>
    </ligand>
</feature>
<feature type="domain" description="Pyridoxamine 5'-phosphate oxidase N-terminal" evidence="9">
    <location>
        <begin position="96"/>
        <end position="214"/>
    </location>
</feature>
<dbReference type="UniPathway" id="UPA01068">
    <property type="reaction ID" value="UER00304"/>
</dbReference>
<comment type="catalytic activity">
    <reaction evidence="7">
        <text>pyridoxamine 5'-phosphate + O2 + H2O = pyridoxal 5'-phosphate + H2O2 + NH4(+)</text>
        <dbReference type="Rhea" id="RHEA:15817"/>
        <dbReference type="ChEBI" id="CHEBI:15377"/>
        <dbReference type="ChEBI" id="CHEBI:15379"/>
        <dbReference type="ChEBI" id="CHEBI:16240"/>
        <dbReference type="ChEBI" id="CHEBI:28938"/>
        <dbReference type="ChEBI" id="CHEBI:58451"/>
        <dbReference type="ChEBI" id="CHEBI:597326"/>
        <dbReference type="EC" id="1.4.3.5"/>
    </reaction>
</comment>
<dbReference type="EC" id="1.4.3.5" evidence="7"/>
<dbReference type="InterPro" id="IPR012349">
    <property type="entry name" value="Split_barrel_FMN-bd"/>
</dbReference>
<keyword evidence="4 7" id="KW-0288">FMN</keyword>
<accession>A0A1K2ASI9</accession>
<dbReference type="Proteomes" id="UP000181909">
    <property type="component" value="Unassembled WGS sequence"/>
</dbReference>
<evidence type="ECO:0000256" key="5">
    <source>
        <dbReference type="ARBA" id="ARBA00023002"/>
    </source>
</evidence>
<dbReference type="AlphaFoldDB" id="A0A1K2ASI9"/>
<comment type="catalytic activity">
    <reaction evidence="7">
        <text>pyridoxine 5'-phosphate + O2 = pyridoxal 5'-phosphate + H2O2</text>
        <dbReference type="Rhea" id="RHEA:15149"/>
        <dbReference type="ChEBI" id="CHEBI:15379"/>
        <dbReference type="ChEBI" id="CHEBI:16240"/>
        <dbReference type="ChEBI" id="CHEBI:58589"/>
        <dbReference type="ChEBI" id="CHEBI:597326"/>
        <dbReference type="EC" id="1.4.3.5"/>
    </reaction>
</comment>
<dbReference type="STRING" id="1893.SAMN02787144_1007236"/>
<feature type="region of interest" description="Disordered" evidence="8">
    <location>
        <begin position="8"/>
        <end position="61"/>
    </location>
</feature>
<evidence type="ECO:0000313" key="12">
    <source>
        <dbReference type="Proteomes" id="UP000181909"/>
    </source>
</evidence>
<keyword evidence="3 7" id="KW-0285">Flavoprotein</keyword>
<feature type="binding site" evidence="7">
    <location>
        <position position="179"/>
    </location>
    <ligand>
        <name>substrate</name>
    </ligand>
</feature>
<organism evidence="11 12">
    <name type="scientific">Streptomyces atratus</name>
    <dbReference type="NCBI Taxonomy" id="1893"/>
    <lineage>
        <taxon>Bacteria</taxon>
        <taxon>Bacillati</taxon>
        <taxon>Actinomycetota</taxon>
        <taxon>Actinomycetes</taxon>
        <taxon>Kitasatosporales</taxon>
        <taxon>Streptomycetaceae</taxon>
        <taxon>Streptomyces</taxon>
    </lineage>
</organism>
<dbReference type="InterPro" id="IPR019740">
    <property type="entry name" value="Pyridox_Oxase_CS"/>
</dbReference>
<comment type="subunit">
    <text evidence="2 7">Homodimer.</text>
</comment>
<evidence type="ECO:0000259" key="10">
    <source>
        <dbReference type="Pfam" id="PF10590"/>
    </source>
</evidence>
<feature type="binding site" evidence="7">
    <location>
        <begin position="196"/>
        <end position="197"/>
    </location>
    <ligand>
        <name>FMN</name>
        <dbReference type="ChEBI" id="CHEBI:58210"/>
    </ligand>
</feature>
<feature type="binding site" evidence="7">
    <location>
        <position position="122"/>
    </location>
    <ligand>
        <name>substrate</name>
    </ligand>
</feature>
<feature type="binding site" evidence="7">
    <location>
        <position position="138"/>
    </location>
    <ligand>
        <name>FMN</name>
        <dbReference type="ChEBI" id="CHEBI:58210"/>
    </ligand>
</feature>
<feature type="binding site" evidence="7">
    <location>
        <position position="139"/>
    </location>
    <ligand>
        <name>FMN</name>
        <dbReference type="ChEBI" id="CHEBI:58210"/>
    </ligand>
</feature>
<gene>
    <name evidence="7" type="primary">pdxH</name>
    <name evidence="11" type="ORF">SAMN02787144_1007236</name>
</gene>
<dbReference type="HAMAP" id="MF_01629">
    <property type="entry name" value="PdxH"/>
    <property type="match status" value="1"/>
</dbReference>
<feature type="binding site" evidence="7">
    <location>
        <position position="252"/>
    </location>
    <ligand>
        <name>FMN</name>
        <dbReference type="ChEBI" id="CHEBI:58210"/>
    </ligand>
</feature>
<dbReference type="GO" id="GO:0004733">
    <property type="term" value="F:pyridoxamine phosphate oxidase activity"/>
    <property type="evidence" value="ECO:0007669"/>
    <property type="project" value="UniProtKB-UniRule"/>
</dbReference>
<dbReference type="NCBIfam" id="TIGR00558">
    <property type="entry name" value="pdxH"/>
    <property type="match status" value="1"/>
</dbReference>
<feature type="binding site" evidence="7">
    <location>
        <begin position="248"/>
        <end position="250"/>
    </location>
    <ligand>
        <name>substrate</name>
    </ligand>
</feature>
<evidence type="ECO:0000256" key="3">
    <source>
        <dbReference type="ARBA" id="ARBA00022630"/>
    </source>
</evidence>
<dbReference type="InterPro" id="IPR011576">
    <property type="entry name" value="Pyridox_Oxase_N"/>
</dbReference>
<feature type="binding site" evidence="7">
    <location>
        <position position="161"/>
    </location>
    <ligand>
        <name>FMN</name>
        <dbReference type="ChEBI" id="CHEBI:58210"/>
    </ligand>
</feature>
<evidence type="ECO:0000256" key="4">
    <source>
        <dbReference type="ARBA" id="ARBA00022643"/>
    </source>
</evidence>
<dbReference type="PANTHER" id="PTHR10851:SF0">
    <property type="entry name" value="PYRIDOXINE-5'-PHOSPHATE OXIDASE"/>
    <property type="match status" value="1"/>
</dbReference>
<evidence type="ECO:0000313" key="11">
    <source>
        <dbReference type="EMBL" id="SFX89091.1"/>
    </source>
</evidence>
<dbReference type="NCBIfam" id="NF004231">
    <property type="entry name" value="PRK05679.1"/>
    <property type="match status" value="1"/>
</dbReference>
<comment type="pathway">
    <text evidence="7">Cofactor metabolism; pyridoxal 5'-phosphate salvage; pyridoxal 5'-phosphate from pyridoxamine 5'-phosphate: step 1/1.</text>
</comment>
<dbReference type="InterPro" id="IPR000659">
    <property type="entry name" value="Pyridox_Oxase"/>
</dbReference>
<dbReference type="GO" id="GO:0010181">
    <property type="term" value="F:FMN binding"/>
    <property type="evidence" value="ECO:0007669"/>
    <property type="project" value="UniProtKB-UniRule"/>
</dbReference>
<dbReference type="InterPro" id="IPR019576">
    <property type="entry name" value="Pyridoxamine_oxidase_dimer_C"/>
</dbReference>
<evidence type="ECO:0000256" key="1">
    <source>
        <dbReference type="ARBA" id="ARBA00007301"/>
    </source>
</evidence>
<comment type="pathway">
    <text evidence="7">Cofactor metabolism; pyridoxal 5'-phosphate salvage; pyridoxal 5'-phosphate from pyridoxine 5'-phosphate: step 1/1.</text>
</comment>
<name>A0A1K2ASI9_STRAR</name>
<dbReference type="Gene3D" id="2.30.110.10">
    <property type="entry name" value="Electron Transport, Fmn-binding Protein, Chain A"/>
    <property type="match status" value="1"/>
</dbReference>
<evidence type="ECO:0000256" key="8">
    <source>
        <dbReference type="SAM" id="MobiDB-lite"/>
    </source>
</evidence>
<evidence type="ECO:0000259" key="9">
    <source>
        <dbReference type="Pfam" id="PF01243"/>
    </source>
</evidence>
<reference evidence="11 12" key="1">
    <citation type="submission" date="2016-11" db="EMBL/GenBank/DDBJ databases">
        <authorList>
            <person name="Jaros S."/>
            <person name="Januszkiewicz K."/>
            <person name="Wedrychowicz H."/>
        </authorList>
    </citation>
    <scope>NUCLEOTIDE SEQUENCE [LARGE SCALE GENOMIC DNA]</scope>
    <source>
        <strain evidence="11 12">OK807</strain>
    </source>
</reference>
<comment type="cofactor">
    <cofactor evidence="7">
        <name>FMN</name>
        <dbReference type="ChEBI" id="CHEBI:58210"/>
    </cofactor>
    <text evidence="7">Binds 1 FMN per subunit.</text>
</comment>
<dbReference type="FunFam" id="2.30.110.10:FF:000020">
    <property type="entry name" value="PNPO isoform 11"/>
    <property type="match status" value="1"/>
</dbReference>
<feature type="binding site" evidence="7">
    <location>
        <begin position="132"/>
        <end position="133"/>
    </location>
    <ligand>
        <name>FMN</name>
        <dbReference type="ChEBI" id="CHEBI:58210"/>
    </ligand>
</feature>